<dbReference type="Proteomes" id="UP000008630">
    <property type="component" value="Chromosome"/>
</dbReference>
<protein>
    <submittedName>
        <fullName evidence="1">Uncharacterized protein</fullName>
    </submittedName>
</protein>
<dbReference type="EMBL" id="CP002352">
    <property type="protein sequence ID" value="ADV43898.1"/>
    <property type="molecule type" value="Genomic_DNA"/>
</dbReference>
<organism evidence="1 2">
    <name type="scientific">Bacteroides helcogenes (strain ATCC 35417 / DSM 20613 / JCM 6297 / CCUG 15421 / P 36-108)</name>
    <dbReference type="NCBI Taxonomy" id="693979"/>
    <lineage>
        <taxon>Bacteria</taxon>
        <taxon>Pseudomonadati</taxon>
        <taxon>Bacteroidota</taxon>
        <taxon>Bacteroidia</taxon>
        <taxon>Bacteroidales</taxon>
        <taxon>Bacteroidaceae</taxon>
        <taxon>Bacteroides</taxon>
    </lineage>
</organism>
<dbReference type="HOGENOM" id="CLU_3363332_0_0_10"/>
<reference evidence="1 2" key="2">
    <citation type="journal article" date="2011" name="Stand. Genomic Sci.">
        <title>Complete genome sequence of Bacteroides helcogenes type strain (P 36-108).</title>
        <authorList>
            <person name="Pati A."/>
            <person name="Gronow S."/>
            <person name="Zeytun A."/>
            <person name="Lapidus A."/>
            <person name="Nolan M."/>
            <person name="Hammon N."/>
            <person name="Deshpande S."/>
            <person name="Cheng J.F."/>
            <person name="Tapia R."/>
            <person name="Han C."/>
            <person name="Goodwin L."/>
            <person name="Pitluck S."/>
            <person name="Liolios K."/>
            <person name="Pagani I."/>
            <person name="Ivanova N."/>
            <person name="Mavromatis K."/>
            <person name="Chen A."/>
            <person name="Palaniappan K."/>
            <person name="Land M."/>
            <person name="Hauser L."/>
            <person name="Chang Y.J."/>
            <person name="Jeffries C.D."/>
            <person name="Detter J.C."/>
            <person name="Brambilla E."/>
            <person name="Rohde M."/>
            <person name="Goker M."/>
            <person name="Woyke T."/>
            <person name="Bristow J."/>
            <person name="Eisen J.A."/>
            <person name="Markowitz V."/>
            <person name="Hugenholtz P."/>
            <person name="Kyrpides N.C."/>
            <person name="Klenk H.P."/>
            <person name="Lucas S."/>
        </authorList>
    </citation>
    <scope>NUCLEOTIDE SEQUENCE [LARGE SCALE GENOMIC DNA]</scope>
    <source>
        <strain evidence="2">ATCC 35417 / DSM 20613 / JCM 6297 / CCUG 15421 / P 36-108</strain>
    </source>
</reference>
<evidence type="ECO:0000313" key="1">
    <source>
        <dbReference type="EMBL" id="ADV43898.1"/>
    </source>
</evidence>
<evidence type="ECO:0000313" key="2">
    <source>
        <dbReference type="Proteomes" id="UP000008630"/>
    </source>
</evidence>
<dbReference type="KEGG" id="bhl:Bache_1920"/>
<proteinExistence type="predicted"/>
<reference key="1">
    <citation type="submission" date="2010-11" db="EMBL/GenBank/DDBJ databases">
        <title>The complete genome of Bacteroides helcogenes P 36-108.</title>
        <authorList>
            <consortium name="US DOE Joint Genome Institute (JGI-PGF)"/>
            <person name="Lucas S."/>
            <person name="Copeland A."/>
            <person name="Lapidus A."/>
            <person name="Bruce D."/>
            <person name="Goodwin L."/>
            <person name="Pitluck S."/>
            <person name="Kyrpides N."/>
            <person name="Mavromatis K."/>
            <person name="Ivanova N."/>
            <person name="Zeytun A."/>
            <person name="Brettin T."/>
            <person name="Detter J.C."/>
            <person name="Tapia R."/>
            <person name="Han C."/>
            <person name="Land M."/>
            <person name="Hauser L."/>
            <person name="Markowitz V."/>
            <person name="Cheng J.-F."/>
            <person name="Hugenholtz P."/>
            <person name="Woyke T."/>
            <person name="Wu D."/>
            <person name="Gronow S."/>
            <person name="Wellnitz S."/>
            <person name="Brambilla E."/>
            <person name="Klenk H.-P."/>
            <person name="Eisen J.A."/>
        </authorList>
    </citation>
    <scope>NUCLEOTIDE SEQUENCE</scope>
    <source>
        <strain>P 36-108</strain>
    </source>
</reference>
<dbReference type="STRING" id="693979.Bache_1920"/>
<name>E6SPQ7_BACT6</name>
<keyword evidence="2" id="KW-1185">Reference proteome</keyword>
<dbReference type="AlphaFoldDB" id="E6SPQ7"/>
<gene>
    <name evidence="1" type="ordered locus">Bache_1920</name>
</gene>
<sequence length="35" mass="4307">MNKTPMFAVSKDKQWSPYEEYKQNNFQNLQEKQII</sequence>
<accession>E6SPQ7</accession>